<dbReference type="InterPro" id="IPR046357">
    <property type="entry name" value="PPIase_dom_sf"/>
</dbReference>
<evidence type="ECO:0000256" key="3">
    <source>
        <dbReference type="ARBA" id="ARBA00023110"/>
    </source>
</evidence>
<dbReference type="SUPFAM" id="SSF54534">
    <property type="entry name" value="FKBP-like"/>
    <property type="match status" value="1"/>
</dbReference>
<dbReference type="InterPro" id="IPR000774">
    <property type="entry name" value="PPIase_FKBP_N"/>
</dbReference>
<feature type="domain" description="PPIase FKBP-type" evidence="7">
    <location>
        <begin position="118"/>
        <end position="204"/>
    </location>
</feature>
<sequence>MSVDWNKISYVLGQQIGSDFTNQGMKIELEPFFESFKAAFNGEPSKLAGAEMQEIMQTFQVHMQAQHTERMGKEAEVNLTIGTDFLAKNASEEGITTLESGLQYRVLTEGNGKKPAASDTVETHYEGKLINGDVFDSSYQRGETVSFPVNGVIPGWTEALQLMGEGAKWQLFIPAALAYGEAGSPPVIGPNSTLIFDVELIAVK</sequence>
<dbReference type="PANTHER" id="PTHR43811:SF19">
    <property type="entry name" value="39 KDA FK506-BINDING NUCLEAR PROTEIN"/>
    <property type="match status" value="1"/>
</dbReference>
<evidence type="ECO:0000256" key="1">
    <source>
        <dbReference type="ARBA" id="ARBA00000971"/>
    </source>
</evidence>
<evidence type="ECO:0000256" key="6">
    <source>
        <dbReference type="RuleBase" id="RU003915"/>
    </source>
</evidence>
<dbReference type="Pfam" id="PF01346">
    <property type="entry name" value="FKBP_N"/>
    <property type="match status" value="1"/>
</dbReference>
<dbReference type="InterPro" id="IPR036944">
    <property type="entry name" value="PPIase_FKBP_N_sf"/>
</dbReference>
<dbReference type="PANTHER" id="PTHR43811">
    <property type="entry name" value="FKBP-TYPE PEPTIDYL-PROLYL CIS-TRANS ISOMERASE FKPA"/>
    <property type="match status" value="1"/>
</dbReference>
<comment type="caution">
    <text evidence="8">The sequence shown here is derived from an EMBL/GenBank/DDBJ whole genome shotgun (WGS) entry which is preliminary data.</text>
</comment>
<proteinExistence type="inferred from homology"/>
<dbReference type="Gene3D" id="3.10.50.40">
    <property type="match status" value="1"/>
</dbReference>
<keyword evidence="4 5" id="KW-0413">Isomerase</keyword>
<dbReference type="AlphaFoldDB" id="A0A1Y5F866"/>
<dbReference type="InterPro" id="IPR001179">
    <property type="entry name" value="PPIase_FKBP_dom"/>
</dbReference>
<name>A0A1Y5F866_9BACT</name>
<dbReference type="EMBL" id="MAAO01000006">
    <property type="protein sequence ID" value="OUR96945.1"/>
    <property type="molecule type" value="Genomic_DNA"/>
</dbReference>
<reference evidence="9" key="1">
    <citation type="journal article" date="2017" name="Proc. Natl. Acad. Sci. U.S.A.">
        <title>Simulation of Deepwater Horizon oil plume reveals substrate specialization within a complex community of hydrocarbon-degraders.</title>
        <authorList>
            <person name="Hu P."/>
            <person name="Dubinsky E.A."/>
            <person name="Probst A.J."/>
            <person name="Wang J."/>
            <person name="Sieber C.M.K."/>
            <person name="Tom L.M."/>
            <person name="Gardinali P."/>
            <person name="Banfield J.F."/>
            <person name="Atlas R.M."/>
            <person name="Andersen G.L."/>
        </authorList>
    </citation>
    <scope>NUCLEOTIDE SEQUENCE [LARGE SCALE GENOMIC DNA]</scope>
</reference>
<dbReference type="Proteomes" id="UP000196531">
    <property type="component" value="Unassembled WGS sequence"/>
</dbReference>
<evidence type="ECO:0000256" key="4">
    <source>
        <dbReference type="ARBA" id="ARBA00023235"/>
    </source>
</evidence>
<dbReference type="GO" id="GO:0003755">
    <property type="term" value="F:peptidyl-prolyl cis-trans isomerase activity"/>
    <property type="evidence" value="ECO:0007669"/>
    <property type="project" value="UniProtKB-UniRule"/>
</dbReference>
<dbReference type="GO" id="GO:0006457">
    <property type="term" value="P:protein folding"/>
    <property type="evidence" value="ECO:0007669"/>
    <property type="project" value="InterPro"/>
</dbReference>
<evidence type="ECO:0000313" key="8">
    <source>
        <dbReference type="EMBL" id="OUR96945.1"/>
    </source>
</evidence>
<protein>
    <recommendedName>
        <fullName evidence="6">Peptidyl-prolyl cis-trans isomerase</fullName>
        <ecNumber evidence="6">5.2.1.8</ecNumber>
    </recommendedName>
</protein>
<comment type="similarity">
    <text evidence="2 6">Belongs to the FKBP-type PPIase family.</text>
</comment>
<comment type="catalytic activity">
    <reaction evidence="1 5 6">
        <text>[protein]-peptidylproline (omega=180) = [protein]-peptidylproline (omega=0)</text>
        <dbReference type="Rhea" id="RHEA:16237"/>
        <dbReference type="Rhea" id="RHEA-COMP:10747"/>
        <dbReference type="Rhea" id="RHEA-COMP:10748"/>
        <dbReference type="ChEBI" id="CHEBI:83833"/>
        <dbReference type="ChEBI" id="CHEBI:83834"/>
        <dbReference type="EC" id="5.2.1.8"/>
    </reaction>
</comment>
<keyword evidence="3 5" id="KW-0697">Rotamase</keyword>
<evidence type="ECO:0000313" key="9">
    <source>
        <dbReference type="Proteomes" id="UP000196531"/>
    </source>
</evidence>
<organism evidence="8 9">
    <name type="scientific">Halobacteriovorax marinus</name>
    <dbReference type="NCBI Taxonomy" id="97084"/>
    <lineage>
        <taxon>Bacteria</taxon>
        <taxon>Pseudomonadati</taxon>
        <taxon>Bdellovibrionota</taxon>
        <taxon>Bacteriovoracia</taxon>
        <taxon>Bacteriovoracales</taxon>
        <taxon>Halobacteriovoraceae</taxon>
        <taxon>Halobacteriovorax</taxon>
    </lineage>
</organism>
<dbReference type="Gene3D" id="1.10.287.460">
    <property type="entry name" value="Peptidyl-prolyl cis-trans isomerase, FKBP-type, N-terminal domain"/>
    <property type="match status" value="1"/>
</dbReference>
<dbReference type="FunFam" id="3.10.50.40:FF:000006">
    <property type="entry name" value="Peptidyl-prolyl cis-trans isomerase"/>
    <property type="match status" value="1"/>
</dbReference>
<evidence type="ECO:0000256" key="2">
    <source>
        <dbReference type="ARBA" id="ARBA00006577"/>
    </source>
</evidence>
<gene>
    <name evidence="8" type="ORF">A9Q84_11455</name>
</gene>
<accession>A0A1Y5F866</accession>
<evidence type="ECO:0000256" key="5">
    <source>
        <dbReference type="PROSITE-ProRule" id="PRU00277"/>
    </source>
</evidence>
<evidence type="ECO:0000259" key="7">
    <source>
        <dbReference type="PROSITE" id="PS50059"/>
    </source>
</evidence>
<dbReference type="EC" id="5.2.1.8" evidence="6"/>
<dbReference type="PROSITE" id="PS50059">
    <property type="entry name" value="FKBP_PPIASE"/>
    <property type="match status" value="1"/>
</dbReference>
<dbReference type="Pfam" id="PF00254">
    <property type="entry name" value="FKBP_C"/>
    <property type="match status" value="1"/>
</dbReference>